<keyword evidence="4" id="KW-1185">Reference proteome</keyword>
<evidence type="ECO:0000256" key="1">
    <source>
        <dbReference type="SAM" id="MobiDB-lite"/>
    </source>
</evidence>
<feature type="region of interest" description="Disordered" evidence="1">
    <location>
        <begin position="394"/>
        <end position="436"/>
    </location>
</feature>
<dbReference type="Proteomes" id="UP001396334">
    <property type="component" value="Unassembled WGS sequence"/>
</dbReference>
<accession>A0ABR2QQ11</accession>
<dbReference type="InterPro" id="IPR032795">
    <property type="entry name" value="DUF3741-assoc"/>
</dbReference>
<sequence>MAKTSDFALKLLDDLRLRKERMAASRNSKATNPMVADACAYSKTAYRSSREPKTVVNTGSKAGSTRNSPSGGRKSVTTAPVSNQIVPFGRDQKSKKIGDPSSAVAFTVENGGKLGRTEFSVNSSMFNFLHNIGRKQMDSGKIGRTNGKLHTISHLDIDAISRGVQKLNQILIACSNGLNFDRYSIEIGRELLKGAMDLDKSLRMLANLQEPSEYSTTKPRGSRITLLEEDDDNDDEKQLDISSFSLGRPLRNYNDIQDVARTDLMLRLKDLTYSSKVTANSKHGKKVPAASNSHSHKQSLGYGPEIKTLTTFSEQNHSSSLQCKQEKLGFPNVIAKLMGLDELPRNVDSKVTTKESGKQPGKVMTNTYGSTRVAAHDKLPRQKDLEDIKPMMSSRKATVKTDKQQSDIVRSNHNYANRKEIQEKERKHDNVKHREQKIAERSEIKELVFEDEMQQMIPYVHKRSEAAVTLQEKTKYGENNFHGFEQVSVLQKSELEKRRRQLEERKEQSTKQKLHRKQKQNEPNSSNFSKPMSGATATNLQKKQPPLYQAATSRKGSTKHIDATHDGKHHKNQADDRSSINLNVKIQSSLNRNSRHPRGDQESESAKACIRFTVDEKPVQVQTTMKGRIEKGSNLKVPRITEVMPEKGASVYNLLKTLKHPSSNLQERKQVRLEQLAVSRKSDQIKASRLKEVEPKIIRSNKSISSLPQERQKAEKQNSVFSSLREDECEKLNKSQALVRKDSGQTSVPKVTNEEQDQEPDFGRAKESQFKNSAPDPLHRTNEANVYENPLNQRTYTSEMPEPLTESEDHFKQILMKNQLFMHTAKALFKVSIPTSILHGDGDNYHDQESKLILECGYDLMKRKGRRQELSAHPFLKASILTSNKAKSMDDMVKQMCKDFDKLKLYGREGMDDSSFEDYTAKMVEADVNDKEPDLNCMWDLGWNFMMFACLEKDDVIRDVERYVLNELLVDITKDLLTVMSVSA</sequence>
<evidence type="ECO:0000313" key="4">
    <source>
        <dbReference type="Proteomes" id="UP001396334"/>
    </source>
</evidence>
<feature type="region of interest" description="Disordered" evidence="1">
    <location>
        <begin position="47"/>
        <end position="100"/>
    </location>
</feature>
<feature type="compositionally biased region" description="Basic and acidic residues" evidence="1">
    <location>
        <begin position="417"/>
        <end position="436"/>
    </location>
</feature>
<dbReference type="PANTHER" id="PTHR34282">
    <property type="entry name" value="OS01G0228800 PROTEIN-RELATED"/>
    <property type="match status" value="1"/>
</dbReference>
<evidence type="ECO:0000313" key="3">
    <source>
        <dbReference type="EMBL" id="KAK9002755.1"/>
    </source>
</evidence>
<feature type="region of interest" description="Disordered" evidence="1">
    <location>
        <begin position="703"/>
        <end position="805"/>
    </location>
</feature>
<feature type="domain" description="DUF3741" evidence="2">
    <location>
        <begin position="318"/>
        <end position="346"/>
    </location>
</feature>
<dbReference type="PANTHER" id="PTHR34282:SF1">
    <property type="entry name" value="DUF3741 DOMAIN-CONTAINING PROTEIN"/>
    <property type="match status" value="1"/>
</dbReference>
<feature type="compositionally biased region" description="Polar residues" evidence="1">
    <location>
        <begin position="521"/>
        <end position="542"/>
    </location>
</feature>
<dbReference type="EMBL" id="JBBPBN010000034">
    <property type="protein sequence ID" value="KAK9002755.1"/>
    <property type="molecule type" value="Genomic_DNA"/>
</dbReference>
<feature type="compositionally biased region" description="Basic and acidic residues" evidence="1">
    <location>
        <begin position="559"/>
        <end position="578"/>
    </location>
</feature>
<reference evidence="3 4" key="1">
    <citation type="journal article" date="2024" name="G3 (Bethesda)">
        <title>Genome assembly of Hibiscus sabdariffa L. provides insights into metabolisms of medicinal natural products.</title>
        <authorList>
            <person name="Kim T."/>
        </authorList>
    </citation>
    <scope>NUCLEOTIDE SEQUENCE [LARGE SCALE GENOMIC DNA]</scope>
    <source>
        <strain evidence="3">TK-2024</strain>
        <tissue evidence="3">Old leaves</tissue>
    </source>
</reference>
<evidence type="ECO:0000259" key="2">
    <source>
        <dbReference type="Pfam" id="PF14383"/>
    </source>
</evidence>
<proteinExistence type="predicted"/>
<name>A0ABR2QQ11_9ROSI</name>
<protein>
    <recommendedName>
        <fullName evidence="2">DUF3741 domain-containing protein</fullName>
    </recommendedName>
</protein>
<feature type="compositionally biased region" description="Polar residues" evidence="1">
    <location>
        <begin position="406"/>
        <end position="415"/>
    </location>
</feature>
<gene>
    <name evidence="3" type="ORF">V6N11_060336</name>
</gene>
<feature type="region of interest" description="Disordered" evidence="1">
    <location>
        <begin position="498"/>
        <end position="581"/>
    </location>
</feature>
<feature type="compositionally biased region" description="Basic and acidic residues" evidence="1">
    <location>
        <begin position="724"/>
        <end position="743"/>
    </location>
</feature>
<dbReference type="Pfam" id="PF14383">
    <property type="entry name" value="VARLMGL"/>
    <property type="match status" value="1"/>
</dbReference>
<comment type="caution">
    <text evidence="3">The sequence shown here is derived from an EMBL/GenBank/DDBJ whole genome shotgun (WGS) entry which is preliminary data.</text>
</comment>
<organism evidence="3 4">
    <name type="scientific">Hibiscus sabdariffa</name>
    <name type="common">roselle</name>
    <dbReference type="NCBI Taxonomy" id="183260"/>
    <lineage>
        <taxon>Eukaryota</taxon>
        <taxon>Viridiplantae</taxon>
        <taxon>Streptophyta</taxon>
        <taxon>Embryophyta</taxon>
        <taxon>Tracheophyta</taxon>
        <taxon>Spermatophyta</taxon>
        <taxon>Magnoliopsida</taxon>
        <taxon>eudicotyledons</taxon>
        <taxon>Gunneridae</taxon>
        <taxon>Pentapetalae</taxon>
        <taxon>rosids</taxon>
        <taxon>malvids</taxon>
        <taxon>Malvales</taxon>
        <taxon>Malvaceae</taxon>
        <taxon>Malvoideae</taxon>
        <taxon>Hibiscus</taxon>
    </lineage>
</organism>
<feature type="compositionally biased region" description="Basic and acidic residues" evidence="1">
    <location>
        <begin position="498"/>
        <end position="510"/>
    </location>
</feature>
<feature type="compositionally biased region" description="Polar residues" evidence="1">
    <location>
        <begin position="55"/>
        <end position="85"/>
    </location>
</feature>